<dbReference type="AlphaFoldDB" id="G0U1H4"/>
<keyword evidence="1" id="KW-0472">Membrane</keyword>
<protein>
    <submittedName>
        <fullName evidence="2">Uncharacterized protein</fullName>
    </submittedName>
</protein>
<evidence type="ECO:0000256" key="1">
    <source>
        <dbReference type="SAM" id="Phobius"/>
    </source>
</evidence>
<name>G0U1H4_TRYVY</name>
<feature type="transmembrane region" description="Helical" evidence="1">
    <location>
        <begin position="83"/>
        <end position="101"/>
    </location>
</feature>
<accession>G0U1H4</accession>
<proteinExistence type="predicted"/>
<reference evidence="2" key="1">
    <citation type="journal article" date="2012" name="Proc. Natl. Acad. Sci. U.S.A.">
        <title>Antigenic diversity is generated by distinct evolutionary mechanisms in African trypanosome species.</title>
        <authorList>
            <person name="Jackson A.P."/>
            <person name="Berry A."/>
            <person name="Aslett M."/>
            <person name="Allison H.C."/>
            <person name="Burton P."/>
            <person name="Vavrova-Anderson J."/>
            <person name="Brown R."/>
            <person name="Browne H."/>
            <person name="Corton N."/>
            <person name="Hauser H."/>
            <person name="Gamble J."/>
            <person name="Gilderthorp R."/>
            <person name="Marcello L."/>
            <person name="McQuillan J."/>
            <person name="Otto T.D."/>
            <person name="Quail M.A."/>
            <person name="Sanders M.J."/>
            <person name="van Tonder A."/>
            <person name="Ginger M.L."/>
            <person name="Field M.C."/>
            <person name="Barry J.D."/>
            <person name="Hertz-Fowler C."/>
            <person name="Berriman M."/>
        </authorList>
    </citation>
    <scope>NUCLEOTIDE SEQUENCE</scope>
    <source>
        <strain evidence="2">Y486</strain>
    </source>
</reference>
<gene>
    <name evidence="2" type="ORF">TVY486_0805380</name>
</gene>
<keyword evidence="1" id="KW-0812">Transmembrane</keyword>
<dbReference type="EMBL" id="HE573024">
    <property type="protein sequence ID" value="CCC49931.1"/>
    <property type="molecule type" value="Genomic_DNA"/>
</dbReference>
<organism evidence="2">
    <name type="scientific">Trypanosoma vivax (strain Y486)</name>
    <dbReference type="NCBI Taxonomy" id="1055687"/>
    <lineage>
        <taxon>Eukaryota</taxon>
        <taxon>Discoba</taxon>
        <taxon>Euglenozoa</taxon>
        <taxon>Kinetoplastea</taxon>
        <taxon>Metakinetoplastina</taxon>
        <taxon>Trypanosomatida</taxon>
        <taxon>Trypanosomatidae</taxon>
        <taxon>Trypanosoma</taxon>
        <taxon>Duttonella</taxon>
    </lineage>
</organism>
<sequence length="115" mass="13181">MNAQHVRLTMVSAPPSASWQVLHYSAACRSLTFTMLNSQCFSPSSTHTHTHKYQNHLPPIYHLPLYLTHSFIRRHAHTHIRSLVFLGFLPLPHLLLFFPSLTTQTDLRCSTAYQG</sequence>
<keyword evidence="1" id="KW-1133">Transmembrane helix</keyword>
<evidence type="ECO:0000313" key="2">
    <source>
        <dbReference type="EMBL" id="CCC49931.1"/>
    </source>
</evidence>